<keyword evidence="2" id="KW-1185">Reference proteome</keyword>
<comment type="caution">
    <text evidence="1">The sequence shown here is derived from an EMBL/GenBank/DDBJ whole genome shotgun (WGS) entry which is preliminary data.</text>
</comment>
<dbReference type="Gene3D" id="1.20.1220.20">
    <property type="entry name" value="Uncharcterised protein PF01724"/>
    <property type="match status" value="1"/>
</dbReference>
<evidence type="ECO:0000313" key="2">
    <source>
        <dbReference type="Proteomes" id="UP000606721"/>
    </source>
</evidence>
<proteinExistence type="predicted"/>
<sequence>MTAQLPKKTLNLYDQDYQLWLETTASQLRKGKLAEVDLSYLIEEIESISRSEKNSLTSNLQILLMYLLKYKYQPEQRSNSWLLTIFEHRDRILEAFDVSPSLKPYYQENLDRCYAKARKKASLETGLPISSFPSESPFTREEILDVDYLP</sequence>
<accession>A0ABR8C4A7</accession>
<evidence type="ECO:0000313" key="1">
    <source>
        <dbReference type="EMBL" id="MBD2281540.1"/>
    </source>
</evidence>
<name>A0ABR8C4A7_APHFL</name>
<protein>
    <submittedName>
        <fullName evidence="1">DUF29 domain-containing protein</fullName>
    </submittedName>
</protein>
<dbReference type="PANTHER" id="PTHR34235">
    <property type="entry name" value="SLR1203 PROTEIN-RELATED"/>
    <property type="match status" value="1"/>
</dbReference>
<reference evidence="1 2" key="1">
    <citation type="journal article" date="2020" name="ISME J.">
        <title>Comparative genomics reveals insights into cyanobacterial evolution and habitat adaptation.</title>
        <authorList>
            <person name="Chen M.Y."/>
            <person name="Teng W.K."/>
            <person name="Zhao L."/>
            <person name="Hu C.X."/>
            <person name="Zhou Y.K."/>
            <person name="Han B.P."/>
            <person name="Song L.R."/>
            <person name="Shu W.S."/>
        </authorList>
    </citation>
    <scope>NUCLEOTIDE SEQUENCE [LARGE SCALE GENOMIC DNA]</scope>
    <source>
        <strain evidence="1 2">FACHB-1040</strain>
    </source>
</reference>
<dbReference type="EMBL" id="JACJQT010000133">
    <property type="protein sequence ID" value="MBD2281540.1"/>
    <property type="molecule type" value="Genomic_DNA"/>
</dbReference>
<dbReference type="RefSeq" id="WP_190384641.1">
    <property type="nucleotide sequence ID" value="NZ_JACJQT010000133.1"/>
</dbReference>
<dbReference type="Pfam" id="PF01724">
    <property type="entry name" value="DUF29"/>
    <property type="match status" value="1"/>
</dbReference>
<dbReference type="InterPro" id="IPR002636">
    <property type="entry name" value="DUF29"/>
</dbReference>
<gene>
    <name evidence="1" type="ORF">H6F99_25735</name>
</gene>
<dbReference type="PANTHER" id="PTHR34235:SF3">
    <property type="entry name" value="SLR1203 PROTEIN"/>
    <property type="match status" value="1"/>
</dbReference>
<organism evidence="1 2">
    <name type="scientific">Aphanizomenon flos-aquae FACHB-1040</name>
    <dbReference type="NCBI Taxonomy" id="2692887"/>
    <lineage>
        <taxon>Bacteria</taxon>
        <taxon>Bacillati</taxon>
        <taxon>Cyanobacteriota</taxon>
        <taxon>Cyanophyceae</taxon>
        <taxon>Nostocales</taxon>
        <taxon>Aphanizomenonaceae</taxon>
        <taxon>Aphanizomenon</taxon>
    </lineage>
</organism>
<dbReference type="Proteomes" id="UP000606721">
    <property type="component" value="Unassembled WGS sequence"/>
</dbReference>